<comment type="caution">
    <text evidence="1">The sequence shown here is derived from an EMBL/GenBank/DDBJ whole genome shotgun (WGS) entry which is preliminary data.</text>
</comment>
<sequence length="90" mass="10327">MYSVIFSLLCHNEFFIRKSFKQAICSVALTISLTACGKRLEKNISTTYDGTMSCTDIQREFFTNKHQINDIIIAESIFKICFTNLNTSTR</sequence>
<dbReference type="AlphaFoldDB" id="A0A2M6UR21"/>
<gene>
    <name evidence="1" type="ORF">CEV08_07670</name>
</gene>
<dbReference type="Proteomes" id="UP000230791">
    <property type="component" value="Unassembled WGS sequence"/>
</dbReference>
<name>A0A2M6UR21_9HYPH</name>
<protein>
    <submittedName>
        <fullName evidence="1">Uncharacterized protein</fullName>
    </submittedName>
</protein>
<reference evidence="1 2" key="1">
    <citation type="submission" date="2017-06" db="EMBL/GenBank/DDBJ databases">
        <title>Draft genome of Bartonella tribocorum C635.</title>
        <authorList>
            <person name="Hadjadj L."/>
            <person name="Jiyipong T."/>
            <person name="Diene S.M."/>
            <person name="Morand S."/>
            <person name="Rolain J.-M."/>
        </authorList>
    </citation>
    <scope>NUCLEOTIDE SEQUENCE [LARGE SCALE GENOMIC DNA]</scope>
    <source>
        <strain evidence="1 2">C635</strain>
    </source>
</reference>
<evidence type="ECO:0000313" key="1">
    <source>
        <dbReference type="EMBL" id="PIT68622.1"/>
    </source>
</evidence>
<accession>A0A2M6UR21</accession>
<evidence type="ECO:0000313" key="2">
    <source>
        <dbReference type="Proteomes" id="UP000230791"/>
    </source>
</evidence>
<proteinExistence type="predicted"/>
<organism evidence="1 2">
    <name type="scientific">Bartonella tribocorum</name>
    <dbReference type="NCBI Taxonomy" id="85701"/>
    <lineage>
        <taxon>Bacteria</taxon>
        <taxon>Pseudomonadati</taxon>
        <taxon>Pseudomonadota</taxon>
        <taxon>Alphaproteobacteria</taxon>
        <taxon>Hyphomicrobiales</taxon>
        <taxon>Bartonellaceae</taxon>
        <taxon>Bartonella</taxon>
    </lineage>
</organism>
<dbReference type="OrthoDB" id="6197128at2"/>
<dbReference type="EMBL" id="NJPP01000034">
    <property type="protein sequence ID" value="PIT68622.1"/>
    <property type="molecule type" value="Genomic_DNA"/>
</dbReference>